<evidence type="ECO:0000313" key="2">
    <source>
        <dbReference type="EnsemblMetazoa" id="GPAI034628-PA"/>
    </source>
</evidence>
<dbReference type="AlphaFoldDB" id="A0A1B0A527"/>
<protein>
    <submittedName>
        <fullName evidence="2">Uncharacterized protein</fullName>
    </submittedName>
</protein>
<feature type="region of interest" description="Disordered" evidence="1">
    <location>
        <begin position="127"/>
        <end position="151"/>
    </location>
</feature>
<proteinExistence type="predicted"/>
<accession>A0A1B0A527</accession>
<sequence>MVTPSFGGQMTCVLFDYLPYIMVGEYEQDLLDQLDLWLPLIGMNIFFLQPPVKLLAAEAKSTYLDADQEYEYFDIYFNLIVVFNNKEKWQTALMGCTSWAYCYTEFCVLNILQLEKRNKTPFSRRLNEDEYPASAQQIKGLSANTNDPLKH</sequence>
<keyword evidence="3" id="KW-1185">Reference proteome</keyword>
<reference evidence="2" key="2">
    <citation type="submission" date="2020-05" db="UniProtKB">
        <authorList>
            <consortium name="EnsemblMetazoa"/>
        </authorList>
    </citation>
    <scope>IDENTIFICATION</scope>
    <source>
        <strain evidence="2">IAEA</strain>
    </source>
</reference>
<dbReference type="EnsemblMetazoa" id="GPAI034628-RA">
    <property type="protein sequence ID" value="GPAI034628-PA"/>
    <property type="gene ID" value="GPAI034628"/>
</dbReference>
<organism evidence="2 3">
    <name type="scientific">Glossina pallidipes</name>
    <name type="common">Tsetse fly</name>
    <dbReference type="NCBI Taxonomy" id="7398"/>
    <lineage>
        <taxon>Eukaryota</taxon>
        <taxon>Metazoa</taxon>
        <taxon>Ecdysozoa</taxon>
        <taxon>Arthropoda</taxon>
        <taxon>Hexapoda</taxon>
        <taxon>Insecta</taxon>
        <taxon>Pterygota</taxon>
        <taxon>Neoptera</taxon>
        <taxon>Endopterygota</taxon>
        <taxon>Diptera</taxon>
        <taxon>Brachycera</taxon>
        <taxon>Muscomorpha</taxon>
        <taxon>Hippoboscoidea</taxon>
        <taxon>Glossinidae</taxon>
        <taxon>Glossina</taxon>
    </lineage>
</organism>
<dbReference type="Proteomes" id="UP000092445">
    <property type="component" value="Unassembled WGS sequence"/>
</dbReference>
<evidence type="ECO:0000313" key="3">
    <source>
        <dbReference type="Proteomes" id="UP000092445"/>
    </source>
</evidence>
<feature type="compositionally biased region" description="Polar residues" evidence="1">
    <location>
        <begin position="134"/>
        <end position="151"/>
    </location>
</feature>
<evidence type="ECO:0000256" key="1">
    <source>
        <dbReference type="SAM" id="MobiDB-lite"/>
    </source>
</evidence>
<dbReference type="VEuPathDB" id="VectorBase:GPAI034628"/>
<reference evidence="3" key="1">
    <citation type="submission" date="2014-03" db="EMBL/GenBank/DDBJ databases">
        <authorList>
            <person name="Aksoy S."/>
            <person name="Warren W."/>
            <person name="Wilson R.K."/>
        </authorList>
    </citation>
    <scope>NUCLEOTIDE SEQUENCE [LARGE SCALE GENOMIC DNA]</scope>
    <source>
        <strain evidence="3">IAEA</strain>
    </source>
</reference>
<name>A0A1B0A527_GLOPL</name>